<protein>
    <submittedName>
        <fullName evidence="2">Uncharacterized protein</fullName>
    </submittedName>
</protein>
<proteinExistence type="predicted"/>
<evidence type="ECO:0000313" key="2">
    <source>
        <dbReference type="EMBL" id="OTO03051.1"/>
    </source>
</evidence>
<gene>
    <name evidence="2" type="ORF">A5880_003162</name>
</gene>
<comment type="caution">
    <text evidence="2">The sequence shown here is derived from an EMBL/GenBank/DDBJ whole genome shotgun (WGS) entry which is preliminary data.</text>
</comment>
<name>A0A242BYM6_9ENTE</name>
<evidence type="ECO:0000256" key="1">
    <source>
        <dbReference type="SAM" id="MobiDB-lite"/>
    </source>
</evidence>
<sequence>MSDKQAGFFNKKADTSMKNIPTPQSTFTAENTDLLKNIRSEEDILKTNNKSLGIPASIWCSYMALLDTTDNDYTYELLEELIQEKVKQLNPSQHQDYLRRLDRKEEHERERLQKKLKKK</sequence>
<organism evidence="2">
    <name type="scientific">Candidatus Enterococcus mansonii</name>
    <dbReference type="NCBI Taxonomy" id="1834181"/>
    <lineage>
        <taxon>Bacteria</taxon>
        <taxon>Bacillati</taxon>
        <taxon>Bacillota</taxon>
        <taxon>Bacilli</taxon>
        <taxon>Lactobacillales</taxon>
        <taxon>Enterococcaceae</taxon>
        <taxon>Enterococcus</taxon>
    </lineage>
</organism>
<reference evidence="2" key="1">
    <citation type="submission" date="2017-05" db="EMBL/GenBank/DDBJ databases">
        <title>The Genome Sequence of Enterococcus sp. 4G2_DIV0659.</title>
        <authorList>
            <consortium name="The Broad Institute Genomics Platform"/>
            <consortium name="The Broad Institute Genomic Center for Infectious Diseases"/>
            <person name="Earl A."/>
            <person name="Manson A."/>
            <person name="Schwartman J."/>
            <person name="Gilmore M."/>
            <person name="Abouelleil A."/>
            <person name="Cao P."/>
            <person name="Chapman S."/>
            <person name="Cusick C."/>
            <person name="Shea T."/>
            <person name="Young S."/>
            <person name="Neafsey D."/>
            <person name="Nusbaum C."/>
            <person name="Birren B."/>
        </authorList>
    </citation>
    <scope>NUCLEOTIDE SEQUENCE [LARGE SCALE GENOMIC DNA]</scope>
    <source>
        <strain evidence="2">4G2_DIV0659</strain>
    </source>
</reference>
<feature type="compositionally biased region" description="Basic and acidic residues" evidence="1">
    <location>
        <begin position="97"/>
        <end position="113"/>
    </location>
</feature>
<feature type="compositionally biased region" description="Polar residues" evidence="1">
    <location>
        <begin position="16"/>
        <end position="26"/>
    </location>
</feature>
<accession>A0A242BYM6</accession>
<dbReference type="OrthoDB" id="2188958at2"/>
<feature type="region of interest" description="Disordered" evidence="1">
    <location>
        <begin position="97"/>
        <end position="119"/>
    </location>
</feature>
<dbReference type="EMBL" id="NGLE01000005">
    <property type="protein sequence ID" value="OTO03051.1"/>
    <property type="molecule type" value="Genomic_DNA"/>
</dbReference>
<dbReference type="AlphaFoldDB" id="A0A242BYM6"/>
<feature type="region of interest" description="Disordered" evidence="1">
    <location>
        <begin position="1"/>
        <end position="26"/>
    </location>
</feature>